<evidence type="ECO:0000313" key="10">
    <source>
        <dbReference type="EMBL" id="QIJ72221.1"/>
    </source>
</evidence>
<comment type="catalytic activity">
    <reaction evidence="8">
        <text>2-C-methyl-D-erythritol 4-phosphate + NADP(+) = 1-deoxy-D-xylulose 5-phosphate + NADPH + H(+)</text>
        <dbReference type="Rhea" id="RHEA:13717"/>
        <dbReference type="ChEBI" id="CHEBI:15378"/>
        <dbReference type="ChEBI" id="CHEBI:57783"/>
        <dbReference type="ChEBI" id="CHEBI:57792"/>
        <dbReference type="ChEBI" id="CHEBI:58262"/>
        <dbReference type="ChEBI" id="CHEBI:58349"/>
        <dbReference type="EC" id="1.1.1.267"/>
    </reaction>
    <physiologicalReaction direction="right-to-left" evidence="8">
        <dbReference type="Rhea" id="RHEA:13719"/>
    </physiologicalReaction>
</comment>
<dbReference type="InterPro" id="IPR013512">
    <property type="entry name" value="DXP_reductoisomerase_N"/>
</dbReference>
<comment type="pathway">
    <text evidence="1 9">Isoprenoid biosynthesis; isopentenyl diphosphate biosynthesis via DXP pathway; isopentenyl diphosphate from 1-deoxy-D-xylulose 5-phosphate: step 1/6.</text>
</comment>
<keyword evidence="7 9" id="KW-0414">Isoprene biosynthesis</keyword>
<name>A0A6G7PXH5_9BACT</name>
<dbReference type="GO" id="GO:0030145">
    <property type="term" value="F:manganese ion binding"/>
    <property type="evidence" value="ECO:0007669"/>
    <property type="project" value="TreeGrafter"/>
</dbReference>
<evidence type="ECO:0000256" key="3">
    <source>
        <dbReference type="ARBA" id="ARBA00022723"/>
    </source>
</evidence>
<organism evidence="10 11">
    <name type="scientific">Thermosulfuriphilus ammonigenes</name>
    <dbReference type="NCBI Taxonomy" id="1936021"/>
    <lineage>
        <taxon>Bacteria</taxon>
        <taxon>Pseudomonadati</taxon>
        <taxon>Thermodesulfobacteriota</taxon>
        <taxon>Thermodesulfobacteria</taxon>
        <taxon>Thermodesulfobacteriales</taxon>
        <taxon>Thermodesulfobacteriaceae</taxon>
        <taxon>Thermosulfuriphilus</taxon>
    </lineage>
</organism>
<evidence type="ECO:0000256" key="2">
    <source>
        <dbReference type="ARBA" id="ARBA00006825"/>
    </source>
</evidence>
<dbReference type="FunFam" id="3.40.50.720:FF:000045">
    <property type="entry name" value="1-deoxy-D-xylulose 5-phosphate reductoisomerase"/>
    <property type="match status" value="1"/>
</dbReference>
<sequence length="391" mass="42545">MKSKRIILLGSTGSIGTNTLDVVRRFRDRFQIVALAAGENISLLADQIEEFSPEIVSVKRPDLAKALEERLRHKGIKNLTIVSGREGLIKVATWPSGDLVVSALVGAVGLLPTYEAIVAQKDIALANKETLVMAGPLVMEEAKRRGVKIIPVDSEHSAIFQALCGNPAREVKKIVLTASGGPFLRRPLHELDKVTPEEAVAHPRWKMGAKISVDSATLMNKALEVIEAHFLFGLPSEKIKVLIHPQSIVHSLVEYQDGSFIAQMGPPDMRIPIAYALSWPERLPLELPEFDLAKASPLSFEEPDLKRFPALALAYKAISEGGGAPAVLNAANEVAVAAFLQGQIPFSAIVPIVQKTLSMVEIRDIHSIQEVMEIDLLARIQAEALVLEEVS</sequence>
<dbReference type="Gene3D" id="3.40.50.720">
    <property type="entry name" value="NAD(P)-binding Rossmann-like Domain"/>
    <property type="match status" value="1"/>
</dbReference>
<feature type="binding site" evidence="9">
    <location>
        <position position="128"/>
    </location>
    <ligand>
        <name>1-deoxy-D-xylulose 5-phosphate</name>
        <dbReference type="ChEBI" id="CHEBI:57792"/>
    </ligand>
</feature>
<dbReference type="PANTHER" id="PTHR30525">
    <property type="entry name" value="1-DEOXY-D-XYLULOSE 5-PHOSPHATE REDUCTOISOMERASE"/>
    <property type="match status" value="1"/>
</dbReference>
<feature type="binding site" evidence="9">
    <location>
        <position position="202"/>
    </location>
    <ligand>
        <name>1-deoxy-D-xylulose 5-phosphate</name>
        <dbReference type="ChEBI" id="CHEBI:57792"/>
    </ligand>
</feature>
<dbReference type="InterPro" id="IPR026877">
    <property type="entry name" value="DXPR_C"/>
</dbReference>
<dbReference type="SUPFAM" id="SSF69055">
    <property type="entry name" value="1-deoxy-D-xylulose-5-phosphate reductoisomerase, C-terminal domain"/>
    <property type="match status" value="1"/>
</dbReference>
<dbReference type="Pfam" id="PF02670">
    <property type="entry name" value="DXP_reductoisom"/>
    <property type="match status" value="1"/>
</dbReference>
<keyword evidence="3 9" id="KW-0479">Metal-binding</keyword>
<feature type="binding site" evidence="9">
    <location>
        <position position="38"/>
    </location>
    <ligand>
        <name>NADPH</name>
        <dbReference type="ChEBI" id="CHEBI:57783"/>
    </ligand>
</feature>
<dbReference type="Gene3D" id="1.10.1740.10">
    <property type="match status" value="1"/>
</dbReference>
<dbReference type="NCBIfam" id="NF009114">
    <property type="entry name" value="PRK12464.1"/>
    <property type="match status" value="1"/>
</dbReference>
<evidence type="ECO:0000256" key="5">
    <source>
        <dbReference type="ARBA" id="ARBA00023002"/>
    </source>
</evidence>
<feature type="binding site" evidence="9">
    <location>
        <position position="224"/>
    </location>
    <ligand>
        <name>1-deoxy-D-xylulose 5-phosphate</name>
        <dbReference type="ChEBI" id="CHEBI:57792"/>
    </ligand>
</feature>
<feature type="binding site" evidence="9">
    <location>
        <position position="155"/>
    </location>
    <ligand>
        <name>1-deoxy-D-xylulose 5-phosphate</name>
        <dbReference type="ChEBI" id="CHEBI:57792"/>
    </ligand>
</feature>
<dbReference type="GO" id="GO:0051484">
    <property type="term" value="P:isopentenyl diphosphate biosynthetic process, methylerythritol 4-phosphate pathway involved in terpenoid biosynthetic process"/>
    <property type="evidence" value="ECO:0007669"/>
    <property type="project" value="UniProtKB-ARBA"/>
</dbReference>
<feature type="binding site" evidence="9">
    <location>
        <position position="208"/>
    </location>
    <ligand>
        <name>NADPH</name>
        <dbReference type="ChEBI" id="CHEBI:57783"/>
    </ligand>
</feature>
<keyword evidence="5 9" id="KW-0560">Oxidoreductase</keyword>
<dbReference type="InterPro" id="IPR036291">
    <property type="entry name" value="NAD(P)-bd_dom_sf"/>
</dbReference>
<feature type="binding site" evidence="9">
    <location>
        <position position="154"/>
    </location>
    <ligand>
        <name>1-deoxy-D-xylulose 5-phosphate</name>
        <dbReference type="ChEBI" id="CHEBI:57792"/>
    </ligand>
</feature>
<feature type="binding site" evidence="9">
    <location>
        <position position="153"/>
    </location>
    <ligand>
        <name>Mn(2+)</name>
        <dbReference type="ChEBI" id="CHEBI:29035"/>
    </ligand>
</feature>
<feature type="binding site" evidence="9">
    <location>
        <position position="179"/>
    </location>
    <ligand>
        <name>1-deoxy-D-xylulose 5-phosphate</name>
        <dbReference type="ChEBI" id="CHEBI:57792"/>
    </ligand>
</feature>
<evidence type="ECO:0000256" key="7">
    <source>
        <dbReference type="ARBA" id="ARBA00023229"/>
    </source>
</evidence>
<dbReference type="HAMAP" id="MF_00183">
    <property type="entry name" value="DXP_reductoisom"/>
    <property type="match status" value="1"/>
</dbReference>
<dbReference type="GO" id="GO:0070402">
    <property type="term" value="F:NADPH binding"/>
    <property type="evidence" value="ECO:0007669"/>
    <property type="project" value="InterPro"/>
</dbReference>
<dbReference type="Pfam" id="PF13288">
    <property type="entry name" value="DXPR_C"/>
    <property type="match status" value="1"/>
</dbReference>
<dbReference type="GO" id="GO:0030604">
    <property type="term" value="F:1-deoxy-D-xylulose-5-phosphate reductoisomerase activity"/>
    <property type="evidence" value="ECO:0007669"/>
    <property type="project" value="UniProtKB-UniRule"/>
</dbReference>
<dbReference type="UniPathway" id="UPA00056">
    <property type="reaction ID" value="UER00092"/>
</dbReference>
<feature type="binding site" evidence="9">
    <location>
        <position position="14"/>
    </location>
    <ligand>
        <name>NADPH</name>
        <dbReference type="ChEBI" id="CHEBI:57783"/>
    </ligand>
</feature>
<feature type="binding site" evidence="9">
    <location>
        <position position="12"/>
    </location>
    <ligand>
        <name>NADPH</name>
        <dbReference type="ChEBI" id="CHEBI:57783"/>
    </ligand>
</feature>
<comment type="cofactor">
    <cofactor evidence="9">
        <name>Mg(2+)</name>
        <dbReference type="ChEBI" id="CHEBI:18420"/>
    </cofactor>
    <cofactor evidence="9">
        <name>Mn(2+)</name>
        <dbReference type="ChEBI" id="CHEBI:29035"/>
    </cofactor>
</comment>
<feature type="binding site" evidence="9">
    <location>
        <position position="15"/>
    </location>
    <ligand>
        <name>NADPH</name>
        <dbReference type="ChEBI" id="CHEBI:57783"/>
    </ligand>
</feature>
<comment type="function">
    <text evidence="9">Catalyzes the NADPH-dependent rearrangement and reduction of 1-deoxy-D-xylulose-5-phosphate (DXP) to 2-C-methyl-D-erythritol 4-phosphate (MEP).</text>
</comment>
<dbReference type="NCBIfam" id="TIGR00243">
    <property type="entry name" value="Dxr"/>
    <property type="match status" value="1"/>
</dbReference>
<evidence type="ECO:0000256" key="9">
    <source>
        <dbReference type="HAMAP-Rule" id="MF_00183"/>
    </source>
</evidence>
<accession>A0A6G7PXH5</accession>
<keyword evidence="10" id="KW-0413">Isomerase</keyword>
<dbReference type="RefSeq" id="WP_166032439.1">
    <property type="nucleotide sequence ID" value="NZ_CP048877.1"/>
</dbReference>
<dbReference type="SUPFAM" id="SSF55347">
    <property type="entry name" value="Glyceraldehyde-3-phosphate dehydrogenase-like, C-terminal domain"/>
    <property type="match status" value="1"/>
</dbReference>
<dbReference type="EMBL" id="CP048877">
    <property type="protein sequence ID" value="QIJ72221.1"/>
    <property type="molecule type" value="Genomic_DNA"/>
</dbReference>
<reference evidence="10 11" key="1">
    <citation type="submission" date="2020-02" db="EMBL/GenBank/DDBJ databases">
        <title>Genome analysis of Thermosulfuriphilus ammonigenes ST65T, an anaerobic thermophilic chemolithoautotrophic bacterium isolated from a deep-sea hydrothermal vent.</title>
        <authorList>
            <person name="Slobodkina G."/>
            <person name="Allioux M."/>
            <person name="Merkel A."/>
            <person name="Alain K."/>
            <person name="Jebbar M."/>
            <person name="Slobodkin A."/>
        </authorList>
    </citation>
    <scope>NUCLEOTIDE SEQUENCE [LARGE SCALE GENOMIC DNA]</scope>
    <source>
        <strain evidence="10 11">ST65</strain>
    </source>
</reference>
<dbReference type="Pfam" id="PF08436">
    <property type="entry name" value="DXP_redisom_C"/>
    <property type="match status" value="1"/>
</dbReference>
<dbReference type="PANTHER" id="PTHR30525:SF0">
    <property type="entry name" value="1-DEOXY-D-XYLULOSE 5-PHOSPHATE REDUCTOISOMERASE, CHLOROPLASTIC"/>
    <property type="match status" value="1"/>
</dbReference>
<evidence type="ECO:0000313" key="11">
    <source>
        <dbReference type="Proteomes" id="UP000502179"/>
    </source>
</evidence>
<feature type="binding site" evidence="9">
    <location>
        <position position="221"/>
    </location>
    <ligand>
        <name>1-deoxy-D-xylulose 5-phosphate</name>
        <dbReference type="ChEBI" id="CHEBI:57792"/>
    </ligand>
</feature>
<feature type="binding site" evidence="9">
    <location>
        <position position="224"/>
    </location>
    <ligand>
        <name>Mn(2+)</name>
        <dbReference type="ChEBI" id="CHEBI:29035"/>
    </ligand>
</feature>
<dbReference type="KEGG" id="tav:G4V39_08030"/>
<dbReference type="GO" id="GO:0016853">
    <property type="term" value="F:isomerase activity"/>
    <property type="evidence" value="ECO:0007669"/>
    <property type="project" value="UniProtKB-KW"/>
</dbReference>
<dbReference type="InterPro" id="IPR013644">
    <property type="entry name" value="DXP_reductoisomerase_C"/>
</dbReference>
<dbReference type="SUPFAM" id="SSF51735">
    <property type="entry name" value="NAD(P)-binding Rossmann-fold domains"/>
    <property type="match status" value="1"/>
</dbReference>
<gene>
    <name evidence="9" type="primary">dxr</name>
    <name evidence="10" type="ORF">G4V39_08030</name>
</gene>
<dbReference type="EC" id="1.1.1.267" evidence="9"/>
<feature type="binding site" evidence="9">
    <location>
        <position position="40"/>
    </location>
    <ligand>
        <name>NADPH</name>
        <dbReference type="ChEBI" id="CHEBI:57783"/>
    </ligand>
</feature>
<feature type="binding site" evidence="9">
    <location>
        <position position="129"/>
    </location>
    <ligand>
        <name>NADPH</name>
        <dbReference type="ChEBI" id="CHEBI:57783"/>
    </ligand>
</feature>
<feature type="binding site" evidence="9">
    <location>
        <position position="220"/>
    </location>
    <ligand>
        <name>1-deoxy-D-xylulose 5-phosphate</name>
        <dbReference type="ChEBI" id="CHEBI:57792"/>
    </ligand>
</feature>
<evidence type="ECO:0000256" key="1">
    <source>
        <dbReference type="ARBA" id="ARBA00005094"/>
    </source>
</evidence>
<evidence type="ECO:0000256" key="4">
    <source>
        <dbReference type="ARBA" id="ARBA00022857"/>
    </source>
</evidence>
<keyword evidence="6 9" id="KW-0464">Manganese</keyword>
<dbReference type="AlphaFoldDB" id="A0A6G7PXH5"/>
<comment type="similarity">
    <text evidence="2 9">Belongs to the DXR family.</text>
</comment>
<evidence type="ECO:0000256" key="6">
    <source>
        <dbReference type="ARBA" id="ARBA00023211"/>
    </source>
</evidence>
<feature type="binding site" evidence="9">
    <location>
        <position position="215"/>
    </location>
    <ligand>
        <name>1-deoxy-D-xylulose 5-phosphate</name>
        <dbReference type="ChEBI" id="CHEBI:57792"/>
    </ligand>
</feature>
<feature type="binding site" evidence="9">
    <location>
        <position position="155"/>
    </location>
    <ligand>
        <name>Mn(2+)</name>
        <dbReference type="ChEBI" id="CHEBI:29035"/>
    </ligand>
</feature>
<keyword evidence="9" id="KW-0460">Magnesium</keyword>
<dbReference type="InterPro" id="IPR036169">
    <property type="entry name" value="DXPR_C_sf"/>
</dbReference>
<dbReference type="PIRSF" id="PIRSF006205">
    <property type="entry name" value="Dxp_reductismrs"/>
    <property type="match status" value="1"/>
</dbReference>
<evidence type="ECO:0000256" key="8">
    <source>
        <dbReference type="ARBA" id="ARBA00048543"/>
    </source>
</evidence>
<dbReference type="InterPro" id="IPR003821">
    <property type="entry name" value="DXP_reductoisomerase"/>
</dbReference>
<keyword evidence="4 9" id="KW-0521">NADP</keyword>
<dbReference type="Proteomes" id="UP000502179">
    <property type="component" value="Chromosome"/>
</dbReference>
<comment type="caution">
    <text evidence="9">Lacks conserved residue(s) required for the propagation of feature annotation.</text>
</comment>
<feature type="binding site" evidence="9">
    <location>
        <position position="13"/>
    </location>
    <ligand>
        <name>NADPH</name>
        <dbReference type="ChEBI" id="CHEBI:57783"/>
    </ligand>
</feature>
<feature type="binding site" evidence="9">
    <location>
        <position position="127"/>
    </location>
    <ligand>
        <name>NADPH</name>
        <dbReference type="ChEBI" id="CHEBI:57783"/>
    </ligand>
</feature>
<protein>
    <recommendedName>
        <fullName evidence="9">1-deoxy-D-xylulose 5-phosphate reductoisomerase</fullName>
        <shortName evidence="9">DXP reductoisomerase</shortName>
        <ecNumber evidence="9">1.1.1.267</ecNumber>
    </recommendedName>
    <alternativeName>
        <fullName evidence="9">1-deoxyxylulose-5-phosphate reductoisomerase</fullName>
    </alternativeName>
    <alternativeName>
        <fullName evidence="9">2-C-methyl-D-erythritol 4-phosphate synthase</fullName>
    </alternativeName>
</protein>
<proteinExistence type="inferred from homology"/>
<keyword evidence="11" id="KW-1185">Reference proteome</keyword>